<keyword evidence="1" id="KW-0227">DNA damage</keyword>
<dbReference type="PANTHER" id="PTHR35369:SF2">
    <property type="entry name" value="BLR3025 PROTEIN"/>
    <property type="match status" value="1"/>
</dbReference>
<dbReference type="InterPro" id="IPR001126">
    <property type="entry name" value="UmuC"/>
</dbReference>
<evidence type="ECO:0000313" key="4">
    <source>
        <dbReference type="Proteomes" id="UP000307380"/>
    </source>
</evidence>
<organism evidence="3 4">
    <name type="scientific">Orlajensenia flava</name>
    <dbReference type="NCBI Taxonomy" id="2565934"/>
    <lineage>
        <taxon>Bacteria</taxon>
        <taxon>Bacillati</taxon>
        <taxon>Actinomycetota</taxon>
        <taxon>Actinomycetes</taxon>
        <taxon>Micrococcales</taxon>
        <taxon>Microbacteriaceae</taxon>
        <taxon>Orlajensenia</taxon>
    </lineage>
</organism>
<dbReference type="PANTHER" id="PTHR35369">
    <property type="entry name" value="BLR3025 PROTEIN-RELATED"/>
    <property type="match status" value="1"/>
</dbReference>
<gene>
    <name evidence="3" type="ORF">E6C70_03035</name>
</gene>
<comment type="caution">
    <text evidence="3">The sequence shown here is derived from an EMBL/GenBank/DDBJ whole genome shotgun (WGS) entry which is preliminary data.</text>
</comment>
<dbReference type="GO" id="GO:0006281">
    <property type="term" value="P:DNA repair"/>
    <property type="evidence" value="ECO:0007669"/>
    <property type="project" value="InterPro"/>
</dbReference>
<evidence type="ECO:0000259" key="2">
    <source>
        <dbReference type="Pfam" id="PF00817"/>
    </source>
</evidence>
<dbReference type="Gene3D" id="3.40.1170.60">
    <property type="match status" value="1"/>
</dbReference>
<dbReference type="RefSeq" id="WP_136422100.1">
    <property type="nucleotide sequence ID" value="NZ_SSSN01000003.1"/>
</dbReference>
<sequence>MRDLSRTIVMWCPDWPVHAAMRADGIDADAPVALIEHGLVFACSPAARRDGVARGLKLREAQARCTSLITLPYDGVHDARAFEPVLAGIETIMPGVQLMRPGVCAVRARGPVRYYGSERAAAEALLACLGEQGVADARVGVADGPFAAEQAARRSDAERIGIVVSGGSAAFLAPLPAGLLLDERLGVLLRRLGVHTLGEFAALPAVDVQRRFGAVAAHAHAIAGGYDGRVVVARTPPKDFEVLVEFEPPLDRIDQVSFGFRTAADRFIEALTSARLVCTGVRVEVRSESGELSERSWLHPRWFTAADVLDRVRWQLQGSGAIDSGLRSAVAAVRVTPERVDSTGNHEEGLWGSGPDERVHHGLTRVQSMLGHEGVLTATIGGGRMLAERQILVPWGDAPPEERVRSAARPWPGSLPELAPATVFRERHPVRLMTDAGVDVAVDDRGMLVGDPAAFSPAARGAGVHRVQAWAGPWPVVERWWDAAASRRVHRLQLVDEHGDAWLLMLDGAGEGWQAEARYD</sequence>
<evidence type="ECO:0000313" key="3">
    <source>
        <dbReference type="EMBL" id="THG35064.1"/>
    </source>
</evidence>
<dbReference type="SUPFAM" id="SSF56672">
    <property type="entry name" value="DNA/RNA polymerases"/>
    <property type="match status" value="1"/>
</dbReference>
<dbReference type="OrthoDB" id="5244088at2"/>
<dbReference type="Pfam" id="PF00817">
    <property type="entry name" value="IMS"/>
    <property type="match status" value="1"/>
</dbReference>
<dbReference type="AlphaFoldDB" id="A0A4S4FWX7"/>
<dbReference type="InterPro" id="IPR043502">
    <property type="entry name" value="DNA/RNA_pol_sf"/>
</dbReference>
<dbReference type="InterPro" id="IPR050356">
    <property type="entry name" value="SulA_CellDiv_inhibitor"/>
</dbReference>
<feature type="domain" description="UmuC" evidence="2">
    <location>
        <begin position="28"/>
        <end position="151"/>
    </location>
</feature>
<dbReference type="Proteomes" id="UP000307380">
    <property type="component" value="Unassembled WGS sequence"/>
</dbReference>
<dbReference type="EMBL" id="SSSN01000003">
    <property type="protein sequence ID" value="THG35064.1"/>
    <property type="molecule type" value="Genomic_DNA"/>
</dbReference>
<accession>A0A4S4FWX7</accession>
<name>A0A4S4FWX7_9MICO</name>
<dbReference type="CDD" id="cd03468">
    <property type="entry name" value="PolY_like"/>
    <property type="match status" value="1"/>
</dbReference>
<proteinExistence type="predicted"/>
<reference evidence="3 4" key="1">
    <citation type="submission" date="2019-04" db="EMBL/GenBank/DDBJ databases">
        <authorList>
            <person name="Jiang L."/>
        </authorList>
    </citation>
    <scope>NUCLEOTIDE SEQUENCE [LARGE SCALE GENOMIC DNA]</scope>
    <source>
        <strain evidence="3 4">YIM 131861</strain>
    </source>
</reference>
<evidence type="ECO:0000256" key="1">
    <source>
        <dbReference type="ARBA" id="ARBA00022763"/>
    </source>
</evidence>
<keyword evidence="4" id="KW-1185">Reference proteome</keyword>
<protein>
    <submittedName>
        <fullName evidence="3">DNA polymerase Y family protein</fullName>
    </submittedName>
</protein>